<proteinExistence type="predicted"/>
<reference evidence="2 3" key="1">
    <citation type="submission" date="2018-11" db="EMBL/GenBank/DDBJ databases">
        <title>Paraburkholderia sp. DHOA04, isolated from soil.</title>
        <authorList>
            <person name="Gao Z.-H."/>
            <person name="Qiu L.-H."/>
            <person name="Fu J.-C."/>
        </authorList>
    </citation>
    <scope>NUCLEOTIDE SEQUENCE [LARGE SCALE GENOMIC DNA]</scope>
    <source>
        <strain evidence="2 3">DHOA04</strain>
    </source>
</reference>
<gene>
    <name evidence="2" type="ORF">D1Y85_19685</name>
</gene>
<dbReference type="NCBIfam" id="TIGR00738">
    <property type="entry name" value="rrf2_super"/>
    <property type="match status" value="1"/>
</dbReference>
<dbReference type="PANTHER" id="PTHR33221">
    <property type="entry name" value="WINGED HELIX-TURN-HELIX TRANSCRIPTIONAL REGULATOR, RRF2 FAMILY"/>
    <property type="match status" value="1"/>
</dbReference>
<evidence type="ECO:0000313" key="3">
    <source>
        <dbReference type="Proteomes" id="UP000272778"/>
    </source>
</evidence>
<dbReference type="Pfam" id="PF02082">
    <property type="entry name" value="Rrf2"/>
    <property type="match status" value="1"/>
</dbReference>
<dbReference type="RefSeq" id="WP_124152752.1">
    <property type="nucleotide sequence ID" value="NZ_RQIS01000015.1"/>
</dbReference>
<keyword evidence="3" id="KW-1185">Reference proteome</keyword>
<sequence length="156" mass="16778">MRLTGFTRYGLLALVYTTAHADELITVEQISAAFGISRNYLTKVVHALGKAGYLSTARGRAGGLRLGRPAGCITVGEIVRVMERNLDVGERFDVNNDASAITASAELRCAFAAATRAYFDVLDRCTFADLASEQVELTRLLIGNLVSHPATQQSSP</sequence>
<evidence type="ECO:0000313" key="2">
    <source>
        <dbReference type="EMBL" id="RQH03863.1"/>
    </source>
</evidence>
<name>A0A3N6NTS5_9BURK</name>
<dbReference type="GO" id="GO:0003700">
    <property type="term" value="F:DNA-binding transcription factor activity"/>
    <property type="evidence" value="ECO:0007669"/>
    <property type="project" value="TreeGrafter"/>
</dbReference>
<dbReference type="InterPro" id="IPR036388">
    <property type="entry name" value="WH-like_DNA-bd_sf"/>
</dbReference>
<dbReference type="OrthoDB" id="9795923at2"/>
<dbReference type="GO" id="GO:0003677">
    <property type="term" value="F:DNA binding"/>
    <property type="evidence" value="ECO:0007669"/>
    <property type="project" value="UniProtKB-KW"/>
</dbReference>
<organism evidence="2 3">
    <name type="scientific">Paraburkholderia dinghuensis</name>
    <dbReference type="NCBI Taxonomy" id="2305225"/>
    <lineage>
        <taxon>Bacteria</taxon>
        <taxon>Pseudomonadati</taxon>
        <taxon>Pseudomonadota</taxon>
        <taxon>Betaproteobacteria</taxon>
        <taxon>Burkholderiales</taxon>
        <taxon>Burkholderiaceae</taxon>
        <taxon>Paraburkholderia</taxon>
    </lineage>
</organism>
<protein>
    <submittedName>
        <fullName evidence="2">Rrf2 family transcriptional regulator</fullName>
    </submittedName>
</protein>
<dbReference type="GO" id="GO:0005829">
    <property type="term" value="C:cytosol"/>
    <property type="evidence" value="ECO:0007669"/>
    <property type="project" value="TreeGrafter"/>
</dbReference>
<dbReference type="EMBL" id="RQIS01000015">
    <property type="protein sequence ID" value="RQH03863.1"/>
    <property type="molecule type" value="Genomic_DNA"/>
</dbReference>
<dbReference type="Proteomes" id="UP000272778">
    <property type="component" value="Unassembled WGS sequence"/>
</dbReference>
<dbReference type="InterPro" id="IPR036390">
    <property type="entry name" value="WH_DNA-bd_sf"/>
</dbReference>
<dbReference type="Gene3D" id="1.10.10.10">
    <property type="entry name" value="Winged helix-like DNA-binding domain superfamily/Winged helix DNA-binding domain"/>
    <property type="match status" value="1"/>
</dbReference>
<dbReference type="InterPro" id="IPR000944">
    <property type="entry name" value="Tscrpt_reg_Rrf2"/>
</dbReference>
<keyword evidence="1" id="KW-0238">DNA-binding</keyword>
<comment type="caution">
    <text evidence="2">The sequence shown here is derived from an EMBL/GenBank/DDBJ whole genome shotgun (WGS) entry which is preliminary data.</text>
</comment>
<dbReference type="SUPFAM" id="SSF46785">
    <property type="entry name" value="Winged helix' DNA-binding domain"/>
    <property type="match status" value="1"/>
</dbReference>
<accession>A0A3N6NTS5</accession>
<dbReference type="AlphaFoldDB" id="A0A3N6NTS5"/>
<dbReference type="PROSITE" id="PS51197">
    <property type="entry name" value="HTH_RRF2_2"/>
    <property type="match status" value="1"/>
</dbReference>
<evidence type="ECO:0000256" key="1">
    <source>
        <dbReference type="ARBA" id="ARBA00023125"/>
    </source>
</evidence>
<dbReference type="PANTHER" id="PTHR33221:SF4">
    <property type="entry name" value="HTH-TYPE TRANSCRIPTIONAL REPRESSOR NSRR"/>
    <property type="match status" value="1"/>
</dbReference>